<evidence type="ECO:0000313" key="1">
    <source>
        <dbReference type="EMBL" id="KAK8849558.1"/>
    </source>
</evidence>
<dbReference type="InterPro" id="IPR016024">
    <property type="entry name" value="ARM-type_fold"/>
</dbReference>
<evidence type="ECO:0000313" key="2">
    <source>
        <dbReference type="Proteomes" id="UP001388673"/>
    </source>
</evidence>
<dbReference type="AlphaFoldDB" id="A0AAW0YW96"/>
<reference evidence="1 2" key="1">
    <citation type="journal article" date="2024" name="bioRxiv">
        <title>Comparative genomics of Cryptococcus and Kwoniella reveals pathogenesis evolution and contrasting karyotype dynamics via intercentromeric recombination or chromosome fusion.</title>
        <authorList>
            <person name="Coelho M.A."/>
            <person name="David-Palma M."/>
            <person name="Shea T."/>
            <person name="Bowers K."/>
            <person name="McGinley-Smith S."/>
            <person name="Mohammad A.W."/>
            <person name="Gnirke A."/>
            <person name="Yurkov A.M."/>
            <person name="Nowrousian M."/>
            <person name="Sun S."/>
            <person name="Cuomo C.A."/>
            <person name="Heitman J."/>
        </authorList>
    </citation>
    <scope>NUCLEOTIDE SEQUENCE [LARGE SCALE GENOMIC DNA]</scope>
    <source>
        <strain evidence="1 2">CBS 13917</strain>
    </source>
</reference>
<protein>
    <recommendedName>
        <fullName evidence="3">Neurochondrin-domain-containing protein</fullName>
    </recommendedName>
</protein>
<dbReference type="EMBL" id="JBCAWK010000009">
    <property type="protein sequence ID" value="KAK8849558.1"/>
    <property type="molecule type" value="Genomic_DNA"/>
</dbReference>
<organism evidence="1 2">
    <name type="scientific">Kwoniella newhampshirensis</name>
    <dbReference type="NCBI Taxonomy" id="1651941"/>
    <lineage>
        <taxon>Eukaryota</taxon>
        <taxon>Fungi</taxon>
        <taxon>Dikarya</taxon>
        <taxon>Basidiomycota</taxon>
        <taxon>Agaricomycotina</taxon>
        <taxon>Tremellomycetes</taxon>
        <taxon>Tremellales</taxon>
        <taxon>Cryptococcaceae</taxon>
        <taxon>Kwoniella</taxon>
    </lineage>
</organism>
<dbReference type="SUPFAM" id="SSF48371">
    <property type="entry name" value="ARM repeat"/>
    <property type="match status" value="1"/>
</dbReference>
<dbReference type="GeneID" id="92182151"/>
<dbReference type="Proteomes" id="UP001388673">
    <property type="component" value="Unassembled WGS sequence"/>
</dbReference>
<dbReference type="RefSeq" id="XP_066801446.1">
    <property type="nucleotide sequence ID" value="XM_066947987.1"/>
</dbReference>
<accession>A0AAW0YW96</accession>
<evidence type="ECO:0008006" key="3">
    <source>
        <dbReference type="Google" id="ProtNLM"/>
    </source>
</evidence>
<dbReference type="KEGG" id="kne:92182151"/>
<comment type="caution">
    <text evidence="1">The sequence shown here is derived from an EMBL/GenBank/DDBJ whole genome shotgun (WGS) entry which is preliminary data.</text>
</comment>
<proteinExistence type="predicted"/>
<name>A0AAW0YW96_9TREE</name>
<keyword evidence="2" id="KW-1185">Reference proteome</keyword>
<sequence length="589" mass="64989">MADSTSVIATLREMISVSPSDEATFTRAMETYLSSEDVSVQNAACDAFVQLLEEGDGGTRDRRRALLLEDTALTYMPLLLPLSLIGGPSVPRSLSLISQYGRPREVVLGLTEALQYMVERAEGFAFNDEGQDERGEVDEKVESVSEWLIAISEFELILIYFKTAIPRLPNARSTPTLLSVSEAISLALDSLSSSTKADSSRGLIQQACELIDVIWEWVQPTSDAGGEQRNILCNLLYHFVAGLGYKVNAGLTERWFLATYPRFGGPQTTLQLSLDGEDGWGRGAMALERARKTAHLLDLSDRALFDKIVNISNITIQGSIASLILLAAESATSNELFKLLPSPLPANLLGDFIPIISVALGGSASDAGAVWTWKLIHLALQEKSKGGSVVLEDDDAVTLFESLIPLTAQWPSPVMRQALFKLIGAVVSLHSSSSEKIQLLKQLLDPANPFDNIRIQSFSLLREEIVASPTLVSSELLVELSPVFFLSTPNQDSPFTFTPPDLLNSPYPTLWTEIAMFVWFLSTRDTSDETRLKSEYKDRIGRWLTHTERKMEECRRFLDESEAIMGYGQGFVLARWEDSLHRAKAAMGL</sequence>
<gene>
    <name evidence="1" type="ORF">IAR55_004893</name>
</gene>